<name>A0A8J3I8A7_9CHLR</name>
<dbReference type="NCBIfam" id="NF038050">
    <property type="entry name" value="NrtS"/>
    <property type="match status" value="1"/>
</dbReference>
<organism evidence="2 3">
    <name type="scientific">Ktedonospora formicarum</name>
    <dbReference type="NCBI Taxonomy" id="2778364"/>
    <lineage>
        <taxon>Bacteria</taxon>
        <taxon>Bacillati</taxon>
        <taxon>Chloroflexota</taxon>
        <taxon>Ktedonobacteria</taxon>
        <taxon>Ktedonobacterales</taxon>
        <taxon>Ktedonobacteraceae</taxon>
        <taxon>Ktedonospora</taxon>
    </lineage>
</organism>
<feature type="transmembrane region" description="Helical" evidence="1">
    <location>
        <begin position="59"/>
        <end position="79"/>
    </location>
</feature>
<evidence type="ECO:0000313" key="2">
    <source>
        <dbReference type="EMBL" id="GHO48675.1"/>
    </source>
</evidence>
<sequence>MHLYTRFRKWSRFLHTIIAYSLERDTIMRSLKATLVIGTLLGLINHSQALVGGHFTWSELVLLLITYLVPFCVTTYGQVQGKRQRDRHWTGQSKLN</sequence>
<evidence type="ECO:0000256" key="1">
    <source>
        <dbReference type="SAM" id="Phobius"/>
    </source>
</evidence>
<keyword evidence="3" id="KW-1185">Reference proteome</keyword>
<keyword evidence="1" id="KW-0812">Transmembrane</keyword>
<proteinExistence type="predicted"/>
<comment type="caution">
    <text evidence="2">The sequence shown here is derived from an EMBL/GenBank/DDBJ whole genome shotgun (WGS) entry which is preliminary data.</text>
</comment>
<keyword evidence="1" id="KW-0472">Membrane</keyword>
<dbReference type="EMBL" id="BNJF01000004">
    <property type="protein sequence ID" value="GHO48675.1"/>
    <property type="molecule type" value="Genomic_DNA"/>
</dbReference>
<protein>
    <submittedName>
        <fullName evidence="2">Uncharacterized protein</fullName>
    </submittedName>
</protein>
<evidence type="ECO:0000313" key="3">
    <source>
        <dbReference type="Proteomes" id="UP000612362"/>
    </source>
</evidence>
<dbReference type="Proteomes" id="UP000612362">
    <property type="component" value="Unassembled WGS sequence"/>
</dbReference>
<keyword evidence="1" id="KW-1133">Transmembrane helix</keyword>
<accession>A0A8J3I8A7</accession>
<reference evidence="2" key="1">
    <citation type="submission" date="2020-10" db="EMBL/GenBank/DDBJ databases">
        <title>Taxonomic study of unclassified bacteria belonging to the class Ktedonobacteria.</title>
        <authorList>
            <person name="Yabe S."/>
            <person name="Wang C.M."/>
            <person name="Zheng Y."/>
            <person name="Sakai Y."/>
            <person name="Cavaletti L."/>
            <person name="Monciardini P."/>
            <person name="Donadio S."/>
        </authorList>
    </citation>
    <scope>NUCLEOTIDE SEQUENCE</scope>
    <source>
        <strain evidence="2">SOSP1-1</strain>
    </source>
</reference>
<dbReference type="InterPro" id="IPR047700">
    <property type="entry name" value="NrtS-like"/>
</dbReference>
<dbReference type="AlphaFoldDB" id="A0A8J3I8A7"/>
<gene>
    <name evidence="2" type="ORF">KSX_68380</name>
</gene>